<dbReference type="VEuPathDB" id="FungiDB:PHYBLDRAFT_73457"/>
<dbReference type="STRING" id="763407.A0A167RG30"/>
<accession>A0A167RG30</accession>
<dbReference type="OrthoDB" id="2447509at2759"/>
<dbReference type="Proteomes" id="UP000077315">
    <property type="component" value="Unassembled WGS sequence"/>
</dbReference>
<dbReference type="EMBL" id="KV440971">
    <property type="protein sequence ID" value="OAD81565.1"/>
    <property type="molecule type" value="Genomic_DNA"/>
</dbReference>
<dbReference type="InterPro" id="IPR025476">
    <property type="entry name" value="Helitron_helicase-like"/>
</dbReference>
<name>A0A167RG30_PHYB8</name>
<dbReference type="InParanoid" id="A0A167RG30"/>
<reference evidence="4" key="1">
    <citation type="submission" date="2015-06" db="EMBL/GenBank/DDBJ databases">
        <title>Expansion of signal transduction pathways in fungi by whole-genome duplication.</title>
        <authorList>
            <consortium name="DOE Joint Genome Institute"/>
            <person name="Corrochano L.M."/>
            <person name="Kuo A."/>
            <person name="Marcet-Houben M."/>
            <person name="Polaino S."/>
            <person name="Salamov A."/>
            <person name="Villalobos J.M."/>
            <person name="Alvarez M.I."/>
            <person name="Avalos J."/>
            <person name="Benito E.P."/>
            <person name="Benoit I."/>
            <person name="Burger G."/>
            <person name="Camino L.P."/>
            <person name="Canovas D."/>
            <person name="Cerda-Olmedo E."/>
            <person name="Cheng J.-F."/>
            <person name="Dominguez A."/>
            <person name="Elias M."/>
            <person name="Eslava A.P."/>
            <person name="Glaser F."/>
            <person name="Grimwood J."/>
            <person name="Gutierrez G."/>
            <person name="Heitman J."/>
            <person name="Henrissat B."/>
            <person name="Iturriaga E.A."/>
            <person name="Lang B.F."/>
            <person name="Lavin J.L."/>
            <person name="Lee S."/>
            <person name="Li W."/>
            <person name="Lindquist E."/>
            <person name="Lopez-Garcia S."/>
            <person name="Luque E.M."/>
            <person name="Marcos A.T."/>
            <person name="Martin J."/>
            <person name="McCluskey K."/>
            <person name="Medina H.R."/>
            <person name="Miralles-Duran A."/>
            <person name="Miyazaki A."/>
            <person name="Munoz-Torres E."/>
            <person name="Oguiza J.A."/>
            <person name="Ohm R."/>
            <person name="Olmedo M."/>
            <person name="Orejas M."/>
            <person name="Ortiz-Castellanos L."/>
            <person name="Pisabarro A.G."/>
            <person name="Rodriguez-Romero J."/>
            <person name="Ruiz-Herrera J."/>
            <person name="Ruiz-Vazquez R."/>
            <person name="Sanz C."/>
            <person name="Schackwitz W."/>
            <person name="Schmutz J."/>
            <person name="Shahriari M."/>
            <person name="Shelest E."/>
            <person name="Silva-Franco F."/>
            <person name="Soanes D."/>
            <person name="Syed K."/>
            <person name="Tagua V.G."/>
            <person name="Talbot N.J."/>
            <person name="Thon M."/>
            <person name="De vries R.P."/>
            <person name="Wiebenga A."/>
            <person name="Yadav J.S."/>
            <person name="Braun E.L."/>
            <person name="Baker S."/>
            <person name="Garre V."/>
            <person name="Horwitz B."/>
            <person name="Torres-Martinez S."/>
            <person name="Idnurm A."/>
            <person name="Herrera-Estrella A."/>
            <person name="Gabaldon T."/>
            <person name="Grigoriev I.V."/>
        </authorList>
    </citation>
    <scope>NUCLEOTIDE SEQUENCE [LARGE SCALE GENOMIC DNA]</scope>
    <source>
        <strain evidence="4">NRRL 1555(-)</strain>
    </source>
</reference>
<sequence>MTPVGPVCASCKQLGHSRRSNLSFPLNPRNKTLLISQKRTSDNLSTQEEYQTESSRAGALRPKVETVQNHVVLTIAEIIALFRADQYSAENLTAAFERVLNLTTTTAITTVTVIPHCSSCNAIGHLWSNSLQCPYNRWHHTFVPGQLAVTHNMAWRTTTSLPPTDNRGAMNIHEKNYTFKANNIKFSMCCRLGTVILPPFEPTPPGIAELLENIDQSVANNIGGVYNFQIHGTICHKIGSVFPTTQTQMDQPKFAQVYIFDPASQVDHRHCNAPELDREVAVLMSDTEHNEARDIILHTQTNYLHKINEYHRNYDALQYVLLFSSGDFGWTVDRYTPTGSKISTMDCRLEYYVLNQKKMRAELYSDIQNAVHLNDNDMANLGQRVILPSSFLGSPQCMHEFYQDAMDIVRHFGKPDLFVTFTCNPTWPEITNSLLGGQSASDHCKRRANSVY</sequence>
<keyword evidence="4" id="KW-1185">Reference proteome</keyword>
<dbReference type="RefSeq" id="XP_018299605.1">
    <property type="nucleotide sequence ID" value="XM_018442861.1"/>
</dbReference>
<evidence type="ECO:0000313" key="4">
    <source>
        <dbReference type="Proteomes" id="UP000077315"/>
    </source>
</evidence>
<evidence type="ECO:0000256" key="1">
    <source>
        <dbReference type="SAM" id="MobiDB-lite"/>
    </source>
</evidence>
<dbReference type="Pfam" id="PF14214">
    <property type="entry name" value="Helitron_like_N"/>
    <property type="match status" value="1"/>
</dbReference>
<dbReference type="AlphaFoldDB" id="A0A167RG30"/>
<feature type="domain" description="Helitron helicase-like" evidence="2">
    <location>
        <begin position="345"/>
        <end position="443"/>
    </location>
</feature>
<feature type="compositionally biased region" description="Polar residues" evidence="1">
    <location>
        <begin position="35"/>
        <end position="55"/>
    </location>
</feature>
<protein>
    <recommendedName>
        <fullName evidence="2">Helitron helicase-like domain-containing protein</fullName>
    </recommendedName>
</protein>
<organism evidence="3 4">
    <name type="scientific">Phycomyces blakesleeanus (strain ATCC 8743b / DSM 1359 / FGSC 10004 / NBRC 33097 / NRRL 1555)</name>
    <dbReference type="NCBI Taxonomy" id="763407"/>
    <lineage>
        <taxon>Eukaryota</taxon>
        <taxon>Fungi</taxon>
        <taxon>Fungi incertae sedis</taxon>
        <taxon>Mucoromycota</taxon>
        <taxon>Mucoromycotina</taxon>
        <taxon>Mucoromycetes</taxon>
        <taxon>Mucorales</taxon>
        <taxon>Phycomycetaceae</taxon>
        <taxon>Phycomyces</taxon>
    </lineage>
</organism>
<proteinExistence type="predicted"/>
<evidence type="ECO:0000259" key="2">
    <source>
        <dbReference type="Pfam" id="PF14214"/>
    </source>
</evidence>
<dbReference type="PANTHER" id="PTHR45786:SF74">
    <property type="entry name" value="ATP-DEPENDENT DNA HELICASE"/>
    <property type="match status" value="1"/>
</dbReference>
<feature type="region of interest" description="Disordered" evidence="1">
    <location>
        <begin position="35"/>
        <end position="59"/>
    </location>
</feature>
<dbReference type="GeneID" id="29003767"/>
<gene>
    <name evidence="3" type="ORF">PHYBLDRAFT_73457</name>
</gene>
<dbReference type="PANTHER" id="PTHR45786">
    <property type="entry name" value="DNA BINDING PROTEIN-LIKE"/>
    <property type="match status" value="1"/>
</dbReference>
<evidence type="ECO:0000313" key="3">
    <source>
        <dbReference type="EMBL" id="OAD81565.1"/>
    </source>
</evidence>